<dbReference type="EMBL" id="AWTC01000009">
    <property type="protein sequence ID" value="EST11782.1"/>
    <property type="molecule type" value="Genomic_DNA"/>
</dbReference>
<dbReference type="Proteomes" id="UP000018296">
    <property type="component" value="Unassembled WGS sequence"/>
</dbReference>
<gene>
    <name evidence="2" type="ORF">P343_10530</name>
</gene>
<feature type="transmembrane region" description="Helical" evidence="1">
    <location>
        <begin position="83"/>
        <end position="103"/>
    </location>
</feature>
<keyword evidence="1" id="KW-1133">Transmembrane helix</keyword>
<accession>V6IWW9</accession>
<feature type="transmembrane region" description="Helical" evidence="1">
    <location>
        <begin position="53"/>
        <end position="76"/>
    </location>
</feature>
<evidence type="ECO:0000313" key="3">
    <source>
        <dbReference type="Proteomes" id="UP000018296"/>
    </source>
</evidence>
<evidence type="ECO:0000313" key="2">
    <source>
        <dbReference type="EMBL" id="EST11782.1"/>
    </source>
</evidence>
<comment type="caution">
    <text evidence="2">The sequence shown here is derived from an EMBL/GenBank/DDBJ whole genome shotgun (WGS) entry which is preliminary data.</text>
</comment>
<dbReference type="OrthoDB" id="9897433at2"/>
<keyword evidence="3" id="KW-1185">Reference proteome</keyword>
<proteinExistence type="predicted"/>
<evidence type="ECO:0000256" key="1">
    <source>
        <dbReference type="SAM" id="Phobius"/>
    </source>
</evidence>
<name>V6IWW9_9BACL</name>
<keyword evidence="1" id="KW-0472">Membrane</keyword>
<sequence>MYEHLKKYWNPFIEDNRKQVIVFGLLAPLLVAVPSLLAVIMVHGSFVAGITNFLLLFLFFILFAVMPVMFLFLSVYRSHKFRISWAVISGFFFILWCVIFQIAKFYF</sequence>
<dbReference type="AlphaFoldDB" id="V6IWW9"/>
<keyword evidence="1" id="KW-0812">Transmembrane</keyword>
<protein>
    <submittedName>
        <fullName evidence="2">Uncharacterized protein</fullName>
    </submittedName>
</protein>
<dbReference type="PATRIC" id="fig|1395513.3.peg.2125"/>
<reference evidence="2 3" key="1">
    <citation type="journal article" date="2013" name="Genome Announc.">
        <title>Genome Sequence of Sporolactobacillus laevolacticus DSM442, an Efficient Polymer-Grade D-Lactate Producer from Agricultural Waste Cottonseed as a Nitrogen Source.</title>
        <authorList>
            <person name="Wang H."/>
            <person name="Wang L."/>
            <person name="Ju J."/>
            <person name="Yu B."/>
            <person name="Ma Y."/>
        </authorList>
    </citation>
    <scope>NUCLEOTIDE SEQUENCE [LARGE SCALE GENOMIC DNA]</scope>
    <source>
        <strain evidence="2 3">DSM 442</strain>
    </source>
</reference>
<organism evidence="2 3">
    <name type="scientific">Sporolactobacillus laevolacticus DSM 442</name>
    <dbReference type="NCBI Taxonomy" id="1395513"/>
    <lineage>
        <taxon>Bacteria</taxon>
        <taxon>Bacillati</taxon>
        <taxon>Bacillota</taxon>
        <taxon>Bacilli</taxon>
        <taxon>Bacillales</taxon>
        <taxon>Sporolactobacillaceae</taxon>
        <taxon>Sporolactobacillus</taxon>
    </lineage>
</organism>
<feature type="transmembrane region" description="Helical" evidence="1">
    <location>
        <begin position="20"/>
        <end position="41"/>
    </location>
</feature>
<dbReference type="RefSeq" id="WP_023510355.1">
    <property type="nucleotide sequence ID" value="NZ_AWTC01000009.1"/>
</dbReference>
<dbReference type="STRING" id="1395513.P343_10530"/>